<dbReference type="RefSeq" id="WP_146402324.1">
    <property type="nucleotide sequence ID" value="NZ_SJPQ01000004.1"/>
</dbReference>
<evidence type="ECO:0000313" key="11">
    <source>
        <dbReference type="Proteomes" id="UP000315440"/>
    </source>
</evidence>
<dbReference type="PANTHER" id="PTHR30435">
    <property type="entry name" value="FLAGELLAR PROTEIN"/>
    <property type="match status" value="1"/>
</dbReference>
<feature type="domain" description="Flagellar hook protein FlgE D2" evidence="8">
    <location>
        <begin position="582"/>
        <end position="705"/>
    </location>
</feature>
<keyword evidence="10" id="KW-0282">Flagellum</keyword>
<accession>A0A5C5ZHD7</accession>
<name>A0A5C5ZHD7_9BACT</name>
<evidence type="ECO:0000313" key="10">
    <source>
        <dbReference type="EMBL" id="TWT86515.1"/>
    </source>
</evidence>
<feature type="domain" description="Flagellar basal-body/hook protein C-terminal" evidence="7">
    <location>
        <begin position="779"/>
        <end position="822"/>
    </location>
</feature>
<evidence type="ECO:0000259" key="8">
    <source>
        <dbReference type="Pfam" id="PF07559"/>
    </source>
</evidence>
<comment type="subcellular location">
    <subcellularLocation>
        <location evidence="1 5">Bacterial flagellum basal body</location>
    </subcellularLocation>
</comment>
<gene>
    <name evidence="10" type="primary">flgE</name>
    <name evidence="10" type="ORF">Mal64_33410</name>
</gene>
<dbReference type="EMBL" id="SJPQ01000004">
    <property type="protein sequence ID" value="TWT86515.1"/>
    <property type="molecule type" value="Genomic_DNA"/>
</dbReference>
<keyword evidence="10" id="KW-0969">Cilium</keyword>
<keyword evidence="4 5" id="KW-0975">Bacterial flagellum</keyword>
<dbReference type="Pfam" id="PF06429">
    <property type="entry name" value="Flg_bbr_C"/>
    <property type="match status" value="1"/>
</dbReference>
<protein>
    <recommendedName>
        <fullName evidence="3 5">Flagellar hook protein FlgE</fullName>
    </recommendedName>
</protein>
<reference evidence="10 11" key="1">
    <citation type="submission" date="2019-02" db="EMBL/GenBank/DDBJ databases">
        <title>Deep-cultivation of Planctomycetes and their phenomic and genomic characterization uncovers novel biology.</title>
        <authorList>
            <person name="Wiegand S."/>
            <person name="Jogler M."/>
            <person name="Boedeker C."/>
            <person name="Pinto D."/>
            <person name="Vollmers J."/>
            <person name="Rivas-Marin E."/>
            <person name="Kohn T."/>
            <person name="Peeters S.H."/>
            <person name="Heuer A."/>
            <person name="Rast P."/>
            <person name="Oberbeckmann S."/>
            <person name="Bunk B."/>
            <person name="Jeske O."/>
            <person name="Meyerdierks A."/>
            <person name="Storesund J.E."/>
            <person name="Kallscheuer N."/>
            <person name="Luecker S."/>
            <person name="Lage O.M."/>
            <person name="Pohl T."/>
            <person name="Merkel B.J."/>
            <person name="Hornburger P."/>
            <person name="Mueller R.-W."/>
            <person name="Bruemmer F."/>
            <person name="Labrenz M."/>
            <person name="Spormann A.M."/>
            <person name="Op Den Camp H."/>
            <person name="Overmann J."/>
            <person name="Amann R."/>
            <person name="Jetten M.S.M."/>
            <person name="Mascher T."/>
            <person name="Medema M.H."/>
            <person name="Devos D.P."/>
            <person name="Kaster A.-K."/>
            <person name="Ovreas L."/>
            <person name="Rohde M."/>
            <person name="Galperin M.Y."/>
            <person name="Jogler C."/>
        </authorList>
    </citation>
    <scope>NUCLEOTIDE SEQUENCE [LARGE SCALE GENOMIC DNA]</scope>
    <source>
        <strain evidence="10 11">Mal64</strain>
    </source>
</reference>
<organism evidence="10 11">
    <name type="scientific">Pseudobythopirellula maris</name>
    <dbReference type="NCBI Taxonomy" id="2527991"/>
    <lineage>
        <taxon>Bacteria</taxon>
        <taxon>Pseudomonadati</taxon>
        <taxon>Planctomycetota</taxon>
        <taxon>Planctomycetia</taxon>
        <taxon>Pirellulales</taxon>
        <taxon>Lacipirellulaceae</taxon>
        <taxon>Pseudobythopirellula</taxon>
    </lineage>
</organism>
<dbReference type="Pfam" id="PF00460">
    <property type="entry name" value="Flg_bb_rod"/>
    <property type="match status" value="1"/>
</dbReference>
<dbReference type="AlphaFoldDB" id="A0A5C5ZHD7"/>
<evidence type="ECO:0000259" key="7">
    <source>
        <dbReference type="Pfam" id="PF06429"/>
    </source>
</evidence>
<sequence length="824" mass="86347">MGLQSAMTTALTGLQAAETTIDVVGNNIANSNTVGFKESSVQFATQFLQTQSIGSAPSGSNGGTNPRQIGLGVKVSQIAPDFTQGTIEISSSQLDLAIQGEGFIVVQDPGGGKLYTRNGQLSLNSQNQIVTSTGNFVLGYGVDDNFNVDTSNTIPLEIPLGAERVAQATTEATFRGVLNPTVEAGEMPGTLSSQIIGNAAIEYADGDFVGSDGRSFPPPVAGAAAEFDTGVATNIGVGTYSYRVAFVDANGEEGAPSAAFTATTTTANDRIDLSGLPTAGLPWTSLNIYRTETDGTDYHLIDTIASSVDNYQDVTTDAEYTTIAADDANDLDATGLDDGVYSYYITYYNQTSGAETRPSAPIINVAADEDGSSIRLDLSKVDPPSAEFDRMRIYRNVAGDDSGVYRLITPSNGVAPPVLEADTLSYVDTMTNAELNAVTTTLDFDGPKAGNGTRLVDLQIRDQNTYQNIISGPGVLSLTGELGGSDLDTKEFTVTEDTTVQELTAFMTQVMGINTSTTNSPGSVVINSDGQLVVRSNVGEENVLDISQTAFRFTPEGEEAPQTVALNFTETTLDVDGPGTTSEFIVYDSLGSPINVRLTTVLEETTSNSTTYRWFANSGDSSPSADPTQAGANQSIVIGTGTLVFDSNGDLLSSPNDTISVLRAATASESPLEVDLDFSAVKSLAEVNAQGEPTSSLSMDSQDGFAPGVLTDYIVTESGLIQGQFSNGTQRNLGQIVMARFANNAGLEQVGDSLFARSVNSGEPNEGYPGEDGIGRLTAGAVELSNTDIGGNLVELILASTQYRGNSRVITTAQELLDELLSIR</sequence>
<dbReference type="InterPro" id="IPR010930">
    <property type="entry name" value="Flg_bb/hook_C_dom"/>
</dbReference>
<evidence type="ECO:0000256" key="1">
    <source>
        <dbReference type="ARBA" id="ARBA00004117"/>
    </source>
</evidence>
<dbReference type="GO" id="GO:0071978">
    <property type="term" value="P:bacterial-type flagellum-dependent swarming motility"/>
    <property type="evidence" value="ECO:0007669"/>
    <property type="project" value="TreeGrafter"/>
</dbReference>
<dbReference type="Proteomes" id="UP000315440">
    <property type="component" value="Unassembled WGS sequence"/>
</dbReference>
<comment type="similarity">
    <text evidence="2 5">Belongs to the flagella basal body rod proteins family.</text>
</comment>
<dbReference type="InterPro" id="IPR020013">
    <property type="entry name" value="Flagellar_FlgE/F/G"/>
</dbReference>
<dbReference type="InterPro" id="IPR037925">
    <property type="entry name" value="FlgE/F/G-like"/>
</dbReference>
<proteinExistence type="inferred from homology"/>
<keyword evidence="10" id="KW-0966">Cell projection</keyword>
<dbReference type="InterPro" id="IPR011491">
    <property type="entry name" value="FlgE_D2"/>
</dbReference>
<evidence type="ECO:0000259" key="9">
    <source>
        <dbReference type="Pfam" id="PF22692"/>
    </source>
</evidence>
<dbReference type="NCBIfam" id="TIGR03506">
    <property type="entry name" value="FlgEFG_subfam"/>
    <property type="match status" value="2"/>
</dbReference>
<dbReference type="GO" id="GO:0005829">
    <property type="term" value="C:cytosol"/>
    <property type="evidence" value="ECO:0007669"/>
    <property type="project" value="TreeGrafter"/>
</dbReference>
<evidence type="ECO:0000256" key="3">
    <source>
        <dbReference type="ARBA" id="ARBA00019015"/>
    </source>
</evidence>
<dbReference type="Pfam" id="PF07559">
    <property type="entry name" value="FlgE_D2"/>
    <property type="match status" value="1"/>
</dbReference>
<keyword evidence="11" id="KW-1185">Reference proteome</keyword>
<dbReference type="InterPro" id="IPR019776">
    <property type="entry name" value="Flagellar_basal_body_rod_CS"/>
</dbReference>
<dbReference type="SUPFAM" id="SSF117143">
    <property type="entry name" value="Flagellar hook protein flgE"/>
    <property type="match status" value="1"/>
</dbReference>
<evidence type="ECO:0000256" key="5">
    <source>
        <dbReference type="RuleBase" id="RU362116"/>
    </source>
</evidence>
<dbReference type="InterPro" id="IPR037058">
    <property type="entry name" value="Falgellar_hook_FlgE_sf"/>
</dbReference>
<dbReference type="PANTHER" id="PTHR30435:SF1">
    <property type="entry name" value="FLAGELLAR HOOK PROTEIN FLGE"/>
    <property type="match status" value="1"/>
</dbReference>
<dbReference type="InterPro" id="IPR053967">
    <property type="entry name" value="LlgE_F_G-like_D1"/>
</dbReference>
<feature type="domain" description="Flagellar hook protein FlgE/F/G-like D1" evidence="9">
    <location>
        <begin position="97"/>
        <end position="155"/>
    </location>
</feature>
<dbReference type="GO" id="GO:0009424">
    <property type="term" value="C:bacterial-type flagellum hook"/>
    <property type="evidence" value="ECO:0007669"/>
    <property type="project" value="TreeGrafter"/>
</dbReference>
<dbReference type="Pfam" id="PF22692">
    <property type="entry name" value="LlgE_F_G_D1"/>
    <property type="match status" value="1"/>
</dbReference>
<evidence type="ECO:0000259" key="6">
    <source>
        <dbReference type="Pfam" id="PF00460"/>
    </source>
</evidence>
<comment type="function">
    <text evidence="5">A flexible structure which links the flagellar filament to the drive apparatus in the basal body.</text>
</comment>
<evidence type="ECO:0000256" key="4">
    <source>
        <dbReference type="ARBA" id="ARBA00023143"/>
    </source>
</evidence>
<dbReference type="Gene3D" id="2.60.98.20">
    <property type="entry name" value="Flagellar hook protein FlgE"/>
    <property type="match status" value="1"/>
</dbReference>
<evidence type="ECO:0000256" key="2">
    <source>
        <dbReference type="ARBA" id="ARBA00009677"/>
    </source>
</evidence>
<comment type="caution">
    <text evidence="10">The sequence shown here is derived from an EMBL/GenBank/DDBJ whole genome shotgun (WGS) entry which is preliminary data.</text>
</comment>
<dbReference type="OrthoDB" id="9804559at2"/>
<dbReference type="InterPro" id="IPR001444">
    <property type="entry name" value="Flag_bb_rod_N"/>
</dbReference>
<dbReference type="GO" id="GO:0009425">
    <property type="term" value="C:bacterial-type flagellum basal body"/>
    <property type="evidence" value="ECO:0007669"/>
    <property type="project" value="UniProtKB-SubCell"/>
</dbReference>
<feature type="domain" description="Flagellar basal body rod protein N-terminal" evidence="6">
    <location>
        <begin position="7"/>
        <end position="37"/>
    </location>
</feature>
<dbReference type="PROSITE" id="PS00588">
    <property type="entry name" value="FLAGELLA_BB_ROD"/>
    <property type="match status" value="1"/>
</dbReference>